<feature type="domain" description="Wadjet protein JetD C-terminal" evidence="2">
    <location>
        <begin position="253"/>
        <end position="426"/>
    </location>
</feature>
<dbReference type="Pfam" id="PF09983">
    <property type="entry name" value="JetD_C"/>
    <property type="match status" value="1"/>
</dbReference>
<evidence type="ECO:0000259" key="2">
    <source>
        <dbReference type="Pfam" id="PF09983"/>
    </source>
</evidence>
<evidence type="ECO:0000313" key="5">
    <source>
        <dbReference type="Proteomes" id="UP000010729"/>
    </source>
</evidence>
<sequence>MPASGGKAAAQSSGWTTLSALRQQSERAWDKGDLLRELLAPTGAYPRRRPLKHPTAAQLRDNYGAARDWAAELHVGATDFTLESVSIGRTTIGANKVPAGALFAAADDEIAFLGHQRKARRFLELAARLEQLDPTLRHWALKRPLALLELDEAALTAAAVAAWLRDHPAPGIYVRQLSLPNVHTKFVASHRRTIDEMAILLRSDAAGTSSVPPPPAAGTATAAGEPDALMEPGAPPAAGPVSGPGTGFAARHGFLSPPELVRFRVLDPSIPLLGAARDLSVTAEAFASLELPVQRIIVTENLVNFLALPELPGTMALFGAGYGFSALRHAAWLKRCETIYWGDIDTHGFQILDQLRSGHPHVRSVMMDTGTFLAHRQFWGREAKPSSARLTRLTADEAELYTALVNDEHGPALRLEQEQIPWDWALGRLASARR</sequence>
<dbReference type="OrthoDB" id="322908at2"/>
<dbReference type="AlphaFoldDB" id="N1UYB5"/>
<dbReference type="Pfam" id="PF11795">
    <property type="entry name" value="DUF3322"/>
    <property type="match status" value="1"/>
</dbReference>
<dbReference type="RefSeq" id="WP_005267700.1">
    <property type="nucleotide sequence ID" value="NZ_ANPE02000076.1"/>
</dbReference>
<gene>
    <name evidence="4" type="ORF">D477_004671</name>
</gene>
<reference evidence="4 5" key="1">
    <citation type="journal article" date="2013" name="Genome Announc.">
        <title>Draft Genome Sequence of Arthrobacter crystallopoietes Strain BAB-32, Revealing Genes for Bioremediation.</title>
        <authorList>
            <person name="Joshi M.N."/>
            <person name="Pandit A.S."/>
            <person name="Sharma A."/>
            <person name="Pandya R.V."/>
            <person name="Desai S.M."/>
            <person name="Saxena A.K."/>
            <person name="Bagatharia S.B."/>
        </authorList>
    </citation>
    <scope>NUCLEOTIDE SEQUENCE [LARGE SCALE GENOMIC DNA]</scope>
    <source>
        <strain evidence="4 5">BAB-32</strain>
    </source>
</reference>
<dbReference type="InterPro" id="IPR014544">
    <property type="entry name" value="UCP028408"/>
</dbReference>
<feature type="domain" description="DUF3322" evidence="3">
    <location>
        <begin position="20"/>
        <end position="197"/>
    </location>
</feature>
<evidence type="ECO:0008006" key="6">
    <source>
        <dbReference type="Google" id="ProtNLM"/>
    </source>
</evidence>
<dbReference type="Proteomes" id="UP000010729">
    <property type="component" value="Unassembled WGS sequence"/>
</dbReference>
<dbReference type="InterPro" id="IPR024534">
    <property type="entry name" value="JetD_C"/>
</dbReference>
<feature type="region of interest" description="Disordered" evidence="1">
    <location>
        <begin position="207"/>
        <end position="238"/>
    </location>
</feature>
<dbReference type="PIRSF" id="PIRSF028408">
    <property type="entry name" value="UCP028408"/>
    <property type="match status" value="1"/>
</dbReference>
<proteinExistence type="predicted"/>
<dbReference type="InterPro" id="IPR024537">
    <property type="entry name" value="DUF3322"/>
</dbReference>
<dbReference type="EMBL" id="ANPE02000076">
    <property type="protein sequence ID" value="EMY35366.1"/>
    <property type="molecule type" value="Genomic_DNA"/>
</dbReference>
<keyword evidence="5" id="KW-1185">Reference proteome</keyword>
<organism evidence="4 5">
    <name type="scientific">Arthrobacter crystallopoietes BAB-32</name>
    <dbReference type="NCBI Taxonomy" id="1246476"/>
    <lineage>
        <taxon>Bacteria</taxon>
        <taxon>Bacillati</taxon>
        <taxon>Actinomycetota</taxon>
        <taxon>Actinomycetes</taxon>
        <taxon>Micrococcales</taxon>
        <taxon>Micrococcaceae</taxon>
        <taxon>Crystallibacter</taxon>
    </lineage>
</organism>
<evidence type="ECO:0000313" key="4">
    <source>
        <dbReference type="EMBL" id="EMY35366.1"/>
    </source>
</evidence>
<name>N1UYB5_9MICC</name>
<comment type="caution">
    <text evidence="4">The sequence shown here is derived from an EMBL/GenBank/DDBJ whole genome shotgun (WGS) entry which is preliminary data.</text>
</comment>
<evidence type="ECO:0000256" key="1">
    <source>
        <dbReference type="SAM" id="MobiDB-lite"/>
    </source>
</evidence>
<protein>
    <recommendedName>
        <fullName evidence="6">Wadjet protein JetD C-terminal domain-containing protein</fullName>
    </recommendedName>
</protein>
<evidence type="ECO:0000259" key="3">
    <source>
        <dbReference type="Pfam" id="PF11795"/>
    </source>
</evidence>
<accession>N1UYB5</accession>